<dbReference type="Gene3D" id="3.30.450.20">
    <property type="entry name" value="PAS domain"/>
    <property type="match status" value="3"/>
</dbReference>
<keyword evidence="22" id="KW-1185">Reference proteome</keyword>
<evidence type="ECO:0000256" key="6">
    <source>
        <dbReference type="ARBA" id="ARBA00022679"/>
    </source>
</evidence>
<dbReference type="Pfam" id="PF01627">
    <property type="entry name" value="Hpt"/>
    <property type="match status" value="1"/>
</dbReference>
<evidence type="ECO:0000256" key="3">
    <source>
        <dbReference type="ARBA" id="ARBA00012438"/>
    </source>
</evidence>
<dbReference type="Pfam" id="PF00512">
    <property type="entry name" value="HisKA"/>
    <property type="match status" value="1"/>
</dbReference>
<evidence type="ECO:0000256" key="5">
    <source>
        <dbReference type="ARBA" id="ARBA00022553"/>
    </source>
</evidence>
<feature type="domain" description="Histidine kinase" evidence="16">
    <location>
        <begin position="602"/>
        <end position="823"/>
    </location>
</feature>
<keyword evidence="11" id="KW-1133">Transmembrane helix</keyword>
<dbReference type="Proteomes" id="UP001236569">
    <property type="component" value="Unassembled WGS sequence"/>
</dbReference>
<evidence type="ECO:0000259" key="17">
    <source>
        <dbReference type="PROSITE" id="PS50110"/>
    </source>
</evidence>
<dbReference type="SMART" id="SM00387">
    <property type="entry name" value="HATPase_c"/>
    <property type="match status" value="1"/>
</dbReference>
<evidence type="ECO:0000313" key="21">
    <source>
        <dbReference type="EMBL" id="MDI9864951.1"/>
    </source>
</evidence>
<dbReference type="InterPro" id="IPR011006">
    <property type="entry name" value="CheY-like_superfamily"/>
</dbReference>
<feature type="domain" description="PAC" evidence="19">
    <location>
        <begin position="113"/>
        <end position="164"/>
    </location>
</feature>
<keyword evidence="7" id="KW-0812">Transmembrane</keyword>
<dbReference type="SUPFAM" id="SSF55874">
    <property type="entry name" value="ATPase domain of HSP90 chaperone/DNA topoisomerase II/histidine kinase"/>
    <property type="match status" value="1"/>
</dbReference>
<evidence type="ECO:0000256" key="11">
    <source>
        <dbReference type="ARBA" id="ARBA00022989"/>
    </source>
</evidence>
<dbReference type="PROSITE" id="PS50894">
    <property type="entry name" value="HPT"/>
    <property type="match status" value="1"/>
</dbReference>
<dbReference type="InterPro" id="IPR008207">
    <property type="entry name" value="Sig_transdc_His_kin_Hpt_dom"/>
</dbReference>
<dbReference type="Gene3D" id="1.20.120.160">
    <property type="entry name" value="HPT domain"/>
    <property type="match status" value="1"/>
</dbReference>
<evidence type="ECO:0000313" key="22">
    <source>
        <dbReference type="Proteomes" id="UP001236569"/>
    </source>
</evidence>
<dbReference type="PANTHER" id="PTHR45339">
    <property type="entry name" value="HYBRID SIGNAL TRANSDUCTION HISTIDINE KINASE J"/>
    <property type="match status" value="1"/>
</dbReference>
<dbReference type="Gene3D" id="3.40.50.2300">
    <property type="match status" value="1"/>
</dbReference>
<name>A0ABT6YN03_9BACT</name>
<organism evidence="21 22">
    <name type="scientific">Flectobacillus longus</name>
    <dbReference type="NCBI Taxonomy" id="2984207"/>
    <lineage>
        <taxon>Bacteria</taxon>
        <taxon>Pseudomonadati</taxon>
        <taxon>Bacteroidota</taxon>
        <taxon>Cytophagia</taxon>
        <taxon>Cytophagales</taxon>
        <taxon>Flectobacillaceae</taxon>
        <taxon>Flectobacillus</taxon>
    </lineage>
</organism>
<dbReference type="Pfam" id="PF00072">
    <property type="entry name" value="Response_reg"/>
    <property type="match status" value="1"/>
</dbReference>
<comment type="catalytic activity">
    <reaction evidence="1">
        <text>ATP + protein L-histidine = ADP + protein N-phospho-L-histidine.</text>
        <dbReference type="EC" id="2.7.13.3"/>
    </reaction>
</comment>
<keyword evidence="12" id="KW-0902">Two-component regulatory system</keyword>
<dbReference type="InterPro" id="IPR000700">
    <property type="entry name" value="PAS-assoc_C"/>
</dbReference>
<dbReference type="InterPro" id="IPR035965">
    <property type="entry name" value="PAS-like_dom_sf"/>
</dbReference>
<keyword evidence="8" id="KW-0547">Nucleotide-binding</keyword>
<feature type="modified residue" description="4-aspartylphosphate" evidence="15">
    <location>
        <position position="903"/>
    </location>
</feature>
<evidence type="ECO:0000259" key="19">
    <source>
        <dbReference type="PROSITE" id="PS50113"/>
    </source>
</evidence>
<evidence type="ECO:0000256" key="4">
    <source>
        <dbReference type="ARBA" id="ARBA00022475"/>
    </source>
</evidence>
<dbReference type="InterPro" id="IPR036097">
    <property type="entry name" value="HisK_dim/P_sf"/>
</dbReference>
<dbReference type="SMART" id="SM00448">
    <property type="entry name" value="REC"/>
    <property type="match status" value="1"/>
</dbReference>
<feature type="domain" description="HPt" evidence="20">
    <location>
        <begin position="1046"/>
        <end position="1140"/>
    </location>
</feature>
<dbReference type="SMART" id="SM00065">
    <property type="entry name" value="GAF"/>
    <property type="match status" value="1"/>
</dbReference>
<dbReference type="Pfam" id="PF13185">
    <property type="entry name" value="GAF_2"/>
    <property type="match status" value="1"/>
</dbReference>
<gene>
    <name evidence="21" type="ORF">QM480_11490</name>
</gene>
<dbReference type="SUPFAM" id="SSF55785">
    <property type="entry name" value="PYP-like sensor domain (PAS domain)"/>
    <property type="match status" value="3"/>
</dbReference>
<evidence type="ECO:0000256" key="8">
    <source>
        <dbReference type="ARBA" id="ARBA00022741"/>
    </source>
</evidence>
<dbReference type="InterPro" id="IPR000014">
    <property type="entry name" value="PAS"/>
</dbReference>
<dbReference type="Pfam" id="PF13426">
    <property type="entry name" value="PAS_9"/>
    <property type="match status" value="3"/>
</dbReference>
<protein>
    <recommendedName>
        <fullName evidence="3">histidine kinase</fullName>
        <ecNumber evidence="3">2.7.13.3</ecNumber>
    </recommendedName>
</protein>
<keyword evidence="9" id="KW-0418">Kinase</keyword>
<keyword evidence="6" id="KW-0808">Transferase</keyword>
<dbReference type="PROSITE" id="PS50110">
    <property type="entry name" value="RESPONSE_REGULATORY"/>
    <property type="match status" value="1"/>
</dbReference>
<dbReference type="CDD" id="cd00130">
    <property type="entry name" value="PAS"/>
    <property type="match status" value="2"/>
</dbReference>
<dbReference type="PANTHER" id="PTHR45339:SF1">
    <property type="entry name" value="HYBRID SIGNAL TRANSDUCTION HISTIDINE KINASE J"/>
    <property type="match status" value="1"/>
</dbReference>
<dbReference type="InterPro" id="IPR003594">
    <property type="entry name" value="HATPase_dom"/>
</dbReference>
<dbReference type="InterPro" id="IPR036641">
    <property type="entry name" value="HPT_dom_sf"/>
</dbReference>
<dbReference type="InterPro" id="IPR029016">
    <property type="entry name" value="GAF-like_dom_sf"/>
</dbReference>
<dbReference type="CDD" id="cd16922">
    <property type="entry name" value="HATPase_EvgS-ArcB-TorS-like"/>
    <property type="match status" value="1"/>
</dbReference>
<reference evidence="21 22" key="1">
    <citation type="submission" date="2023-05" db="EMBL/GenBank/DDBJ databases">
        <title>Novel species of genus Flectobacillus isolated from stream in China.</title>
        <authorList>
            <person name="Lu H."/>
        </authorList>
    </citation>
    <scope>NUCLEOTIDE SEQUENCE [LARGE SCALE GENOMIC DNA]</scope>
    <source>
        <strain evidence="21 22">DC10W</strain>
    </source>
</reference>
<feature type="domain" description="PAS" evidence="18">
    <location>
        <begin position="165"/>
        <end position="235"/>
    </location>
</feature>
<evidence type="ECO:0000256" key="12">
    <source>
        <dbReference type="ARBA" id="ARBA00023012"/>
    </source>
</evidence>
<dbReference type="CDD" id="cd00082">
    <property type="entry name" value="HisKA"/>
    <property type="match status" value="1"/>
</dbReference>
<dbReference type="Gene3D" id="3.30.565.10">
    <property type="entry name" value="Histidine kinase-like ATPase, C-terminal domain"/>
    <property type="match status" value="1"/>
</dbReference>
<dbReference type="EC" id="2.7.13.3" evidence="3"/>
<dbReference type="SUPFAM" id="SSF55781">
    <property type="entry name" value="GAF domain-like"/>
    <property type="match status" value="1"/>
</dbReference>
<evidence type="ECO:0000256" key="9">
    <source>
        <dbReference type="ARBA" id="ARBA00022777"/>
    </source>
</evidence>
<comment type="subcellular location">
    <subcellularLocation>
        <location evidence="2">Cell membrane</location>
        <topology evidence="2">Multi-pass membrane protein</topology>
    </subcellularLocation>
</comment>
<dbReference type="SUPFAM" id="SSF52172">
    <property type="entry name" value="CheY-like"/>
    <property type="match status" value="1"/>
</dbReference>
<dbReference type="CDD" id="cd17546">
    <property type="entry name" value="REC_hyHK_CKI1_RcsC-like"/>
    <property type="match status" value="1"/>
</dbReference>
<keyword evidence="4" id="KW-1003">Cell membrane</keyword>
<dbReference type="EMBL" id="JASHID010000007">
    <property type="protein sequence ID" value="MDI9864951.1"/>
    <property type="molecule type" value="Genomic_DNA"/>
</dbReference>
<comment type="caution">
    <text evidence="21">The sequence shown here is derived from an EMBL/GenBank/DDBJ whole genome shotgun (WGS) entry which is preliminary data.</text>
</comment>
<dbReference type="PROSITE" id="PS50112">
    <property type="entry name" value="PAS"/>
    <property type="match status" value="2"/>
</dbReference>
<evidence type="ECO:0000259" key="16">
    <source>
        <dbReference type="PROSITE" id="PS50109"/>
    </source>
</evidence>
<evidence type="ECO:0000256" key="10">
    <source>
        <dbReference type="ARBA" id="ARBA00022840"/>
    </source>
</evidence>
<evidence type="ECO:0000256" key="7">
    <source>
        <dbReference type="ARBA" id="ARBA00022692"/>
    </source>
</evidence>
<dbReference type="NCBIfam" id="TIGR00229">
    <property type="entry name" value="sensory_box"/>
    <property type="match status" value="3"/>
</dbReference>
<dbReference type="InterPro" id="IPR005467">
    <property type="entry name" value="His_kinase_dom"/>
</dbReference>
<evidence type="ECO:0000256" key="13">
    <source>
        <dbReference type="ARBA" id="ARBA00023136"/>
    </source>
</evidence>
<dbReference type="InterPro" id="IPR001789">
    <property type="entry name" value="Sig_transdc_resp-reg_receiver"/>
</dbReference>
<dbReference type="SUPFAM" id="SSF47384">
    <property type="entry name" value="Homodimeric domain of signal transducing histidine kinase"/>
    <property type="match status" value="1"/>
</dbReference>
<dbReference type="PROSITE" id="PS50109">
    <property type="entry name" value="HIS_KIN"/>
    <property type="match status" value="1"/>
</dbReference>
<dbReference type="InterPro" id="IPR004358">
    <property type="entry name" value="Sig_transdc_His_kin-like_C"/>
</dbReference>
<dbReference type="InterPro" id="IPR003661">
    <property type="entry name" value="HisK_dim/P_dom"/>
</dbReference>
<evidence type="ECO:0000256" key="1">
    <source>
        <dbReference type="ARBA" id="ARBA00000085"/>
    </source>
</evidence>
<dbReference type="SMART" id="SM00091">
    <property type="entry name" value="PAS"/>
    <property type="match status" value="3"/>
</dbReference>
<dbReference type="SMART" id="SM00388">
    <property type="entry name" value="HisKA"/>
    <property type="match status" value="1"/>
</dbReference>
<dbReference type="RefSeq" id="WP_283370041.1">
    <property type="nucleotide sequence ID" value="NZ_JASHID010000007.1"/>
</dbReference>
<evidence type="ECO:0000259" key="18">
    <source>
        <dbReference type="PROSITE" id="PS50112"/>
    </source>
</evidence>
<dbReference type="Gene3D" id="3.30.450.40">
    <property type="match status" value="1"/>
</dbReference>
<dbReference type="InterPro" id="IPR036890">
    <property type="entry name" value="HATPase_C_sf"/>
</dbReference>
<feature type="modified residue" description="Phosphohistidine" evidence="14">
    <location>
        <position position="1085"/>
    </location>
</feature>
<accession>A0ABT6YN03</accession>
<keyword evidence="13" id="KW-0472">Membrane</keyword>
<evidence type="ECO:0000256" key="14">
    <source>
        <dbReference type="PROSITE-ProRule" id="PRU00110"/>
    </source>
</evidence>
<evidence type="ECO:0000256" key="2">
    <source>
        <dbReference type="ARBA" id="ARBA00004651"/>
    </source>
</evidence>
<proteinExistence type="predicted"/>
<evidence type="ECO:0000256" key="15">
    <source>
        <dbReference type="PROSITE-ProRule" id="PRU00169"/>
    </source>
</evidence>
<dbReference type="Gene3D" id="1.10.287.130">
    <property type="match status" value="1"/>
</dbReference>
<dbReference type="PRINTS" id="PR00344">
    <property type="entry name" value="BCTRLSENSOR"/>
</dbReference>
<dbReference type="SMART" id="SM00086">
    <property type="entry name" value="PAC"/>
    <property type="match status" value="3"/>
</dbReference>
<feature type="domain" description="PAC" evidence="19">
    <location>
        <begin position="532"/>
        <end position="584"/>
    </location>
</feature>
<dbReference type="InterPro" id="IPR003018">
    <property type="entry name" value="GAF"/>
</dbReference>
<feature type="domain" description="Response regulatory" evidence="17">
    <location>
        <begin position="850"/>
        <end position="969"/>
    </location>
</feature>
<dbReference type="Pfam" id="PF02518">
    <property type="entry name" value="HATPase_c"/>
    <property type="match status" value="1"/>
</dbReference>
<dbReference type="PROSITE" id="PS50113">
    <property type="entry name" value="PAC"/>
    <property type="match status" value="2"/>
</dbReference>
<sequence>MRWSHKTKEELILEIRHLKKELHVLESNEKVHSVAGNTVFDLRKTVDSMNLFGMILEEDGTIVFCNSYATKLLGYTSEELVGENFFEFLVPEGERNARILAFGTAMENGGVFDQKERTMLAKNGQMRHVELNSVIFNDFDEVKYLTIIGEDITERKKVAEALSRSNSQLQDLVNNTSDLIQIISISGRFLYVNKSWQEKMGYESDELASLNLRDVLHPDFAEETLKKFERIKNGEKIADFETVFRRKDGRRLYLSGSVNCRFEGDKATAFRCIFHNSTAKVRAERASKLYASIAQAAINSTNLDDLYSNIHKELGEVIDVKNFFIAQYDPQQSYLYFPYYVDEYFDNRVHFTKRKLGNGLTEYAIAANRPLMLYDEQIEELGRSKQIYLYGTVPKVMLCVPLKIGDRTTGIIGVKSYERQNKYEQRDLELLDFISGQVALAIARKQAEDALARETARLNAIFEGSSHLMWSVNRKMLLTSFNQEYSRLLENRIKIRPQLTLSTEKLGFQMVTKEDRKILEDRYKEAFRGEKQHFEIQLETVEGEEKWVEIYLNPILLKNGMIEEVSGIGRDITDLKKYQEDIVKAKDEAERSLKVKERFLANMSHEIRTPMNGVIGMIDLLNDTSLDEEQKDYVLTIKKSSETLLHILNDILDLAKIEAGKMVLHEAPIVFKDVFDRLLALFSQIAANKGNRIHCNFGSNIPEYVIADETRLLQILSNLTSNALKFTENGTVDINISLLEKRGKFNRIKVEVKDSGIGITQENLKMLFNAFQQVDNSTKKSFGGTGLGLAISKELCRLMKGDIGVMSDWGHGSTFWFIIEIKQTDISPVSVKKKEEQFQVVNHFKEYHPHLLLVDDNATNRKVASEILRKSGCEVITADSGTRAIQLVEASHLDRAYDMIFMDIQMPEMDGVETTQHLRALSIDIPPIIAMTAYAMKEDRDRFLAAGMNDYVAKPIRAEILVRKVQEWIDRNASKRPQQPKVIEIKPEPVVEVKVEESAKVEVPAVEQPKAEDATVSLISDFHVSDIFPVIDTDIIKQLSDSVGGDMEFVASIMEGFEAEAEEQIQNAIEGYYENNCKKVQGELHTLKGNSGTLGASRLHEITRHIEVKAKVCDFQYFESEMKILQTEFEHFKEAYKKLN</sequence>
<dbReference type="SUPFAM" id="SSF47226">
    <property type="entry name" value="Histidine-containing phosphotransfer domain, HPT domain"/>
    <property type="match status" value="1"/>
</dbReference>
<keyword evidence="5 15" id="KW-0597">Phosphoprotein</keyword>
<keyword evidence="10" id="KW-0067">ATP-binding</keyword>
<evidence type="ECO:0000259" key="20">
    <source>
        <dbReference type="PROSITE" id="PS50894"/>
    </source>
</evidence>
<feature type="domain" description="PAS" evidence="18">
    <location>
        <begin position="38"/>
        <end position="109"/>
    </location>
</feature>
<dbReference type="InterPro" id="IPR001610">
    <property type="entry name" value="PAC"/>
</dbReference>